<reference evidence="4 5" key="1">
    <citation type="journal article" date="2017" name="Mol. Plant">
        <title>The Genome of Medicinal Plant Macleaya cordata Provides New Insights into Benzylisoquinoline Alkaloids Metabolism.</title>
        <authorList>
            <person name="Liu X."/>
            <person name="Liu Y."/>
            <person name="Huang P."/>
            <person name="Ma Y."/>
            <person name="Qing Z."/>
            <person name="Tang Q."/>
            <person name="Cao H."/>
            <person name="Cheng P."/>
            <person name="Zheng Y."/>
            <person name="Yuan Z."/>
            <person name="Zhou Y."/>
            <person name="Liu J."/>
            <person name="Tang Z."/>
            <person name="Zhuo Y."/>
            <person name="Zhang Y."/>
            <person name="Yu L."/>
            <person name="Huang J."/>
            <person name="Yang P."/>
            <person name="Peng Q."/>
            <person name="Zhang J."/>
            <person name="Jiang W."/>
            <person name="Zhang Z."/>
            <person name="Lin K."/>
            <person name="Ro D.K."/>
            <person name="Chen X."/>
            <person name="Xiong X."/>
            <person name="Shang Y."/>
            <person name="Huang S."/>
            <person name="Zeng J."/>
        </authorList>
    </citation>
    <scope>NUCLEOTIDE SEQUENCE [LARGE SCALE GENOMIC DNA]</scope>
    <source>
        <strain evidence="5">cv. BLH2017</strain>
        <tissue evidence="4">Root</tissue>
    </source>
</reference>
<dbReference type="OrthoDB" id="1736332at2759"/>
<feature type="compositionally biased region" description="Polar residues" evidence="1">
    <location>
        <begin position="50"/>
        <end position="65"/>
    </location>
</feature>
<keyword evidence="4" id="KW-0548">Nucleotidyltransferase</keyword>
<dbReference type="InterPro" id="IPR026960">
    <property type="entry name" value="RVT-Znf"/>
</dbReference>
<feature type="transmembrane region" description="Helical" evidence="2">
    <location>
        <begin position="132"/>
        <end position="155"/>
    </location>
</feature>
<keyword evidence="2" id="KW-0812">Transmembrane</keyword>
<organism evidence="4 5">
    <name type="scientific">Macleaya cordata</name>
    <name type="common">Five-seeded plume-poppy</name>
    <name type="synonym">Bocconia cordata</name>
    <dbReference type="NCBI Taxonomy" id="56857"/>
    <lineage>
        <taxon>Eukaryota</taxon>
        <taxon>Viridiplantae</taxon>
        <taxon>Streptophyta</taxon>
        <taxon>Embryophyta</taxon>
        <taxon>Tracheophyta</taxon>
        <taxon>Spermatophyta</taxon>
        <taxon>Magnoliopsida</taxon>
        <taxon>Ranunculales</taxon>
        <taxon>Papaveraceae</taxon>
        <taxon>Papaveroideae</taxon>
        <taxon>Macleaya</taxon>
    </lineage>
</organism>
<feature type="compositionally biased region" description="Basic and acidic residues" evidence="1">
    <location>
        <begin position="12"/>
        <end position="21"/>
    </location>
</feature>
<dbReference type="InParanoid" id="A0A200PMR0"/>
<sequence>MSTPRPAGNDGDNGKDTDKDKAVAKTAGFVVFSGIAMSILKALNPCNQHNINNKPSNESPPLQESKSPHYQEPTIIKSLAIGDSGPACRQMGKGVRPKTATLLGATSQHLELTNDEEDERQETYDRPAARPILLFSPISCVFTCFVFMVIFVFVLDSSCPKKLLHMCTKVSFWFDTWSDTCPLKEITPSIYKISNIKEGSISEFITESEFGHDWSLNLRRDPRTSKLPQLLSLLQSIGATPPNLDAAEDTICWSLSKDEHFTVKTTYDHLLGNEENVENFPTRLIWNHRIPPKIFFFTWTAYLNKILVLDNLQKRGHQLANACYFCLRNEECANHLLLHCPYTREIWAGILPQFGWCWPFARTFALFLQGWNCKGLTTQGKRIWYFIPAAIAWGV</sequence>
<dbReference type="PANTHER" id="PTHR36617">
    <property type="entry name" value="PROTEIN, PUTATIVE-RELATED"/>
    <property type="match status" value="1"/>
</dbReference>
<evidence type="ECO:0000313" key="4">
    <source>
        <dbReference type="EMBL" id="OUZ99498.1"/>
    </source>
</evidence>
<comment type="caution">
    <text evidence="4">The sequence shown here is derived from an EMBL/GenBank/DDBJ whole genome shotgun (WGS) entry which is preliminary data.</text>
</comment>
<proteinExistence type="predicted"/>
<feature type="region of interest" description="Disordered" evidence="1">
    <location>
        <begin position="50"/>
        <end position="69"/>
    </location>
</feature>
<keyword evidence="4" id="KW-0695">RNA-directed DNA polymerase</keyword>
<keyword evidence="2" id="KW-1133">Transmembrane helix</keyword>
<feature type="region of interest" description="Disordered" evidence="1">
    <location>
        <begin position="1"/>
        <end position="21"/>
    </location>
</feature>
<evidence type="ECO:0000313" key="5">
    <source>
        <dbReference type="Proteomes" id="UP000195402"/>
    </source>
</evidence>
<gene>
    <name evidence="4" type="ORF">BVC80_7535g6</name>
</gene>
<keyword evidence="2" id="KW-0472">Membrane</keyword>
<keyword evidence="4" id="KW-0808">Transferase</keyword>
<protein>
    <submittedName>
        <fullName evidence="4">Reverse transcriptase zinc-binding domain</fullName>
    </submittedName>
</protein>
<keyword evidence="5" id="KW-1185">Reference proteome</keyword>
<accession>A0A200PMR0</accession>
<name>A0A200PMR0_MACCD</name>
<dbReference type="GO" id="GO:0003964">
    <property type="term" value="F:RNA-directed DNA polymerase activity"/>
    <property type="evidence" value="ECO:0007669"/>
    <property type="project" value="UniProtKB-KW"/>
</dbReference>
<evidence type="ECO:0000259" key="3">
    <source>
        <dbReference type="Pfam" id="PF13966"/>
    </source>
</evidence>
<dbReference type="AlphaFoldDB" id="A0A200PMR0"/>
<dbReference type="PANTHER" id="PTHR36617:SF15">
    <property type="entry name" value="REVERSE TRANSCRIPTASE ZINC-BINDING DOMAIN-CONTAINING PROTEIN"/>
    <property type="match status" value="1"/>
</dbReference>
<evidence type="ECO:0000256" key="1">
    <source>
        <dbReference type="SAM" id="MobiDB-lite"/>
    </source>
</evidence>
<dbReference type="Proteomes" id="UP000195402">
    <property type="component" value="Unassembled WGS sequence"/>
</dbReference>
<dbReference type="Pfam" id="PF13966">
    <property type="entry name" value="zf-RVT"/>
    <property type="match status" value="1"/>
</dbReference>
<evidence type="ECO:0000256" key="2">
    <source>
        <dbReference type="SAM" id="Phobius"/>
    </source>
</evidence>
<feature type="domain" description="Reverse transcriptase zinc-binding" evidence="3">
    <location>
        <begin position="261"/>
        <end position="347"/>
    </location>
</feature>
<dbReference type="EMBL" id="MVGT01004434">
    <property type="protein sequence ID" value="OUZ99498.1"/>
    <property type="molecule type" value="Genomic_DNA"/>
</dbReference>